<dbReference type="EMBL" id="JUFZ01000027">
    <property type="protein sequence ID" value="KIC10655.1"/>
    <property type="molecule type" value="Genomic_DNA"/>
</dbReference>
<organism evidence="1 2">
    <name type="scientific">Morococcus cerebrosus</name>
    <dbReference type="NCBI Taxonomy" id="1056807"/>
    <lineage>
        <taxon>Bacteria</taxon>
        <taxon>Pseudomonadati</taxon>
        <taxon>Pseudomonadota</taxon>
        <taxon>Betaproteobacteria</taxon>
        <taxon>Neisseriales</taxon>
        <taxon>Neisseriaceae</taxon>
        <taxon>Morococcus</taxon>
    </lineage>
</organism>
<dbReference type="AlphaFoldDB" id="A0A0C1GWV4"/>
<accession>A0A0C1GWV4</accession>
<sequence length="59" mass="6891">MIVGIEKGRLKTGLGFRRPFLQVLLVKISKFMPLCLFQYRKGKNDEVDILISHVSDKKW</sequence>
<reference evidence="1 2" key="1">
    <citation type="submission" date="2014-12" db="EMBL/GenBank/DDBJ databases">
        <title>Genome sequence of Morococcus cerebrosus.</title>
        <authorList>
            <person name="Shin S.-K."/>
            <person name="Yi H."/>
        </authorList>
    </citation>
    <scope>NUCLEOTIDE SEQUENCE [LARGE SCALE GENOMIC DNA]</scope>
    <source>
        <strain evidence="1 2">CIP 81.93</strain>
    </source>
</reference>
<evidence type="ECO:0000313" key="2">
    <source>
        <dbReference type="Proteomes" id="UP000031390"/>
    </source>
</evidence>
<protein>
    <submittedName>
        <fullName evidence="1">Uncharacterized protein</fullName>
    </submittedName>
</protein>
<gene>
    <name evidence="1" type="ORF">MCC93_06750</name>
</gene>
<comment type="caution">
    <text evidence="1">The sequence shown here is derived from an EMBL/GenBank/DDBJ whole genome shotgun (WGS) entry which is preliminary data.</text>
</comment>
<proteinExistence type="predicted"/>
<name>A0A0C1GWV4_9NEIS</name>
<dbReference type="Proteomes" id="UP000031390">
    <property type="component" value="Unassembled WGS sequence"/>
</dbReference>
<evidence type="ECO:0000313" key="1">
    <source>
        <dbReference type="EMBL" id="KIC10655.1"/>
    </source>
</evidence>